<dbReference type="OrthoDB" id="6199282at2"/>
<keyword evidence="1" id="KW-1133">Transmembrane helix</keyword>
<dbReference type="RefSeq" id="WP_147713175.1">
    <property type="nucleotide sequence ID" value="NZ_VKAD01000001.1"/>
</dbReference>
<organism evidence="2 3">
    <name type="scientific">Reinekea thalattae</name>
    <dbReference type="NCBI Taxonomy" id="2593301"/>
    <lineage>
        <taxon>Bacteria</taxon>
        <taxon>Pseudomonadati</taxon>
        <taxon>Pseudomonadota</taxon>
        <taxon>Gammaproteobacteria</taxon>
        <taxon>Oceanospirillales</taxon>
        <taxon>Saccharospirillaceae</taxon>
        <taxon>Reinekea</taxon>
    </lineage>
</organism>
<evidence type="ECO:0000313" key="2">
    <source>
        <dbReference type="EMBL" id="TXR53776.1"/>
    </source>
</evidence>
<keyword evidence="1" id="KW-0472">Membrane</keyword>
<reference evidence="2 3" key="1">
    <citation type="submission" date="2019-07" db="EMBL/GenBank/DDBJ databases">
        <title>Reinekea sp. strain SSH23 genome sequencing and assembly.</title>
        <authorList>
            <person name="Kim I."/>
        </authorList>
    </citation>
    <scope>NUCLEOTIDE SEQUENCE [LARGE SCALE GENOMIC DNA]</scope>
    <source>
        <strain evidence="2 3">SSH23</strain>
    </source>
</reference>
<keyword evidence="3" id="KW-1185">Reference proteome</keyword>
<dbReference type="AlphaFoldDB" id="A0A5C8ZA68"/>
<feature type="transmembrane region" description="Helical" evidence="1">
    <location>
        <begin position="21"/>
        <end position="42"/>
    </location>
</feature>
<proteinExistence type="predicted"/>
<evidence type="ECO:0000313" key="3">
    <source>
        <dbReference type="Proteomes" id="UP000321764"/>
    </source>
</evidence>
<dbReference type="EMBL" id="VKAD01000001">
    <property type="protein sequence ID" value="TXR53776.1"/>
    <property type="molecule type" value="Genomic_DNA"/>
</dbReference>
<comment type="caution">
    <text evidence="2">The sequence shown here is derived from an EMBL/GenBank/DDBJ whole genome shotgun (WGS) entry which is preliminary data.</text>
</comment>
<protein>
    <submittedName>
        <fullName evidence="2">Uncharacterized protein</fullName>
    </submittedName>
</protein>
<evidence type="ECO:0000256" key="1">
    <source>
        <dbReference type="SAM" id="Phobius"/>
    </source>
</evidence>
<dbReference type="Proteomes" id="UP000321764">
    <property type="component" value="Unassembled WGS sequence"/>
</dbReference>
<feature type="transmembrane region" description="Helical" evidence="1">
    <location>
        <begin position="54"/>
        <end position="75"/>
    </location>
</feature>
<accession>A0A5C8ZA68</accession>
<keyword evidence="1" id="KW-0812">Transmembrane</keyword>
<gene>
    <name evidence="2" type="ORF">FME95_04240</name>
</gene>
<name>A0A5C8ZA68_9GAMM</name>
<sequence>MSARNKVVLWLKEHTENSARAIRQFTTGGFIFSFGLFIIILAERLIPPSLQQELAALLGLLLLITGAAIALWGYLSLSLFKIALHLLDKEEPKTDDSSARH</sequence>